<dbReference type="GO" id="GO:0015891">
    <property type="term" value="P:siderophore transport"/>
    <property type="evidence" value="ECO:0007669"/>
    <property type="project" value="InterPro"/>
</dbReference>
<evidence type="ECO:0000313" key="18">
    <source>
        <dbReference type="EMBL" id="SFT33171.1"/>
    </source>
</evidence>
<dbReference type="Gene3D" id="2.40.170.20">
    <property type="entry name" value="TonB-dependent receptor, beta-barrel domain"/>
    <property type="match status" value="1"/>
</dbReference>
<dbReference type="InterPro" id="IPR039426">
    <property type="entry name" value="TonB-dep_rcpt-like"/>
</dbReference>
<evidence type="ECO:0000256" key="10">
    <source>
        <dbReference type="ARBA" id="ARBA00023077"/>
    </source>
</evidence>
<evidence type="ECO:0000256" key="6">
    <source>
        <dbReference type="ARBA" id="ARBA00022692"/>
    </source>
</evidence>
<dbReference type="GO" id="GO:0038023">
    <property type="term" value="F:signaling receptor activity"/>
    <property type="evidence" value="ECO:0007669"/>
    <property type="project" value="InterPro"/>
</dbReference>
<gene>
    <name evidence="18" type="ORF">SAMN04487956_101176</name>
</gene>
<evidence type="ECO:0000259" key="17">
    <source>
        <dbReference type="Pfam" id="PF07715"/>
    </source>
</evidence>
<dbReference type="PANTHER" id="PTHR32552:SF74">
    <property type="entry name" value="HYDROXAMATE SIDEROPHORE RECEPTOR FHUE"/>
    <property type="match status" value="1"/>
</dbReference>
<dbReference type="GO" id="GO:0015344">
    <property type="term" value="F:siderophore uptake transmembrane transporter activity"/>
    <property type="evidence" value="ECO:0007669"/>
    <property type="project" value="TreeGrafter"/>
</dbReference>
<keyword evidence="7" id="KW-0732">Signal</keyword>
<keyword evidence="11 14" id="KW-0472">Membrane</keyword>
<dbReference type="InterPro" id="IPR010105">
    <property type="entry name" value="TonB_sidphr_rcpt"/>
</dbReference>
<keyword evidence="13 14" id="KW-0998">Cell outer membrane</keyword>
<dbReference type="PROSITE" id="PS52016">
    <property type="entry name" value="TONB_DEPENDENT_REC_3"/>
    <property type="match status" value="1"/>
</dbReference>
<accession>A0A1I6X5I5</accession>
<dbReference type="NCBIfam" id="TIGR01783">
    <property type="entry name" value="TonB-siderophor"/>
    <property type="match status" value="1"/>
</dbReference>
<dbReference type="PANTHER" id="PTHR32552">
    <property type="entry name" value="FERRICHROME IRON RECEPTOR-RELATED"/>
    <property type="match status" value="1"/>
</dbReference>
<evidence type="ECO:0000256" key="12">
    <source>
        <dbReference type="ARBA" id="ARBA00023170"/>
    </source>
</evidence>
<keyword evidence="9" id="KW-0406">Ion transport</keyword>
<evidence type="ECO:0000256" key="9">
    <source>
        <dbReference type="ARBA" id="ARBA00023065"/>
    </source>
</evidence>
<evidence type="ECO:0000256" key="3">
    <source>
        <dbReference type="ARBA" id="ARBA00022448"/>
    </source>
</evidence>
<evidence type="ECO:0000313" key="19">
    <source>
        <dbReference type="Proteomes" id="UP000199594"/>
    </source>
</evidence>
<dbReference type="InterPro" id="IPR036942">
    <property type="entry name" value="Beta-barrel_TonB_sf"/>
</dbReference>
<comment type="similarity">
    <text evidence="2 14 15">Belongs to the TonB-dependent receptor family.</text>
</comment>
<evidence type="ECO:0000256" key="14">
    <source>
        <dbReference type="PROSITE-ProRule" id="PRU01360"/>
    </source>
</evidence>
<evidence type="ECO:0000256" key="7">
    <source>
        <dbReference type="ARBA" id="ARBA00022729"/>
    </source>
</evidence>
<keyword evidence="4 14" id="KW-1134">Transmembrane beta strand</keyword>
<evidence type="ECO:0000256" key="1">
    <source>
        <dbReference type="ARBA" id="ARBA00004571"/>
    </source>
</evidence>
<feature type="domain" description="TonB-dependent receptor-like beta-barrel" evidence="16">
    <location>
        <begin position="272"/>
        <end position="719"/>
    </location>
</feature>
<dbReference type="GO" id="GO:0009279">
    <property type="term" value="C:cell outer membrane"/>
    <property type="evidence" value="ECO:0007669"/>
    <property type="project" value="UniProtKB-SubCell"/>
</dbReference>
<keyword evidence="5" id="KW-0410">Iron transport</keyword>
<dbReference type="Pfam" id="PF00593">
    <property type="entry name" value="TonB_dep_Rec_b-barrel"/>
    <property type="match status" value="1"/>
</dbReference>
<protein>
    <submittedName>
        <fullName evidence="18">Outer-membrane receptor for ferric coprogen and ferric-rhodotorulic acid</fullName>
    </submittedName>
</protein>
<dbReference type="InterPro" id="IPR000531">
    <property type="entry name" value="Beta-barrel_TonB"/>
</dbReference>
<evidence type="ECO:0000256" key="15">
    <source>
        <dbReference type="RuleBase" id="RU003357"/>
    </source>
</evidence>
<reference evidence="18 19" key="1">
    <citation type="submission" date="2016-10" db="EMBL/GenBank/DDBJ databases">
        <authorList>
            <person name="de Groot N.N."/>
        </authorList>
    </citation>
    <scope>NUCLEOTIDE SEQUENCE [LARGE SCALE GENOMIC DNA]</scope>
    <source>
        <strain evidence="18 19">CGMCC 1.6493</strain>
    </source>
</reference>
<evidence type="ECO:0000259" key="16">
    <source>
        <dbReference type="Pfam" id="PF00593"/>
    </source>
</evidence>
<keyword evidence="3 14" id="KW-0813">Transport</keyword>
<evidence type="ECO:0000256" key="5">
    <source>
        <dbReference type="ARBA" id="ARBA00022496"/>
    </source>
</evidence>
<keyword evidence="8" id="KW-0408">Iron</keyword>
<organism evidence="18 19">
    <name type="scientific">Halomonas saccharevitans</name>
    <dbReference type="NCBI Taxonomy" id="416872"/>
    <lineage>
        <taxon>Bacteria</taxon>
        <taxon>Pseudomonadati</taxon>
        <taxon>Pseudomonadota</taxon>
        <taxon>Gammaproteobacteria</taxon>
        <taxon>Oceanospirillales</taxon>
        <taxon>Halomonadaceae</taxon>
        <taxon>Halomonas</taxon>
    </lineage>
</organism>
<dbReference type="InterPro" id="IPR037066">
    <property type="entry name" value="Plug_dom_sf"/>
</dbReference>
<dbReference type="FunFam" id="2.170.130.10:FF:000010">
    <property type="entry name" value="Ferripyoverdine receptor"/>
    <property type="match status" value="1"/>
</dbReference>
<dbReference type="EMBL" id="FPAQ01000001">
    <property type="protein sequence ID" value="SFT33171.1"/>
    <property type="molecule type" value="Genomic_DNA"/>
</dbReference>
<dbReference type="AlphaFoldDB" id="A0A1I6X5I5"/>
<dbReference type="Proteomes" id="UP000199594">
    <property type="component" value="Unassembled WGS sequence"/>
</dbReference>
<dbReference type="Gene3D" id="2.170.130.10">
    <property type="entry name" value="TonB-dependent receptor, plug domain"/>
    <property type="match status" value="1"/>
</dbReference>
<dbReference type="SUPFAM" id="SSF56935">
    <property type="entry name" value="Porins"/>
    <property type="match status" value="1"/>
</dbReference>
<dbReference type="Pfam" id="PF07715">
    <property type="entry name" value="Plug"/>
    <property type="match status" value="1"/>
</dbReference>
<evidence type="ECO:0000256" key="11">
    <source>
        <dbReference type="ARBA" id="ARBA00023136"/>
    </source>
</evidence>
<keyword evidence="6 14" id="KW-0812">Transmembrane</keyword>
<keyword evidence="10 15" id="KW-0798">TonB box</keyword>
<feature type="domain" description="TonB-dependent receptor plug" evidence="17">
    <location>
        <begin position="97"/>
        <end position="196"/>
    </location>
</feature>
<evidence type="ECO:0000256" key="2">
    <source>
        <dbReference type="ARBA" id="ARBA00009810"/>
    </source>
</evidence>
<sequence length="749" mass="81946">MRFPVHLTQRLAFPMFPSASRRVGVDPLAQAVRRALGLAALGSLVLGSPTLLAQEAASAEELETVTVEAEALSLVTEGADDYRVAQTSTATRLDLTPRETPQSVSTVTQAQIDDFNLDTINDVLESTPGVTVERVETDRTYYSSRGFEISNLQVDGLRLPMPYNNVHGDIDTAVYDRVEVVRGATGLMSGSGNPAATVNFVRKRPTATPHASVTGSLGSDDHRRLALDVSGPLDDEGRVRGRLVAAGQDSDSYLDRLHRERGVLFGVLEADLTDSTQLALGHTWQQNDTDGNMWGALPLYDSAGNSTDYDRSTSSAPDWSYWNTETQRSFVELTQRLSNDWSLKGTVTHLDMISDGEMLYIGNVPDASTGNIPATYLNADGDPVNSMLVSQYDRHLEQWVADIHAKGDVNLFGRNHQLVLGTDWSQSRNQQVSLYGDAPDEIPDLDGWDGGYPQSGSWYSDPDWTGDATIKERSVYGAGNLDLADRWTLVTGARVSWLDTVGEQYGSSQDTTLDYELTPYAGLIYDVTDRASLYASYTEIFNPQTEMDRSGQYLDPIEGASYEMGLKADVFDGGADAALAVFRTEQNNVAQVIDNIGGRDVYAGADGITSEGVEVTLAGELAPGWQASAGYTYLDIEDADGEATNTYIPRHLVRATTSYRPASLAALKVGARLRWQDDIERERDNADGKTRQDAYALVDLMASYDFSDSLTGSLNVNNVTDEKYLTSLKWDQGFYGAPRHVMANLTWTY</sequence>
<name>A0A1I6X5I5_9GAMM</name>
<dbReference type="InterPro" id="IPR012910">
    <property type="entry name" value="Plug_dom"/>
</dbReference>
<keyword evidence="12 18" id="KW-0675">Receptor</keyword>
<evidence type="ECO:0000256" key="8">
    <source>
        <dbReference type="ARBA" id="ARBA00023004"/>
    </source>
</evidence>
<dbReference type="CDD" id="cd01347">
    <property type="entry name" value="ligand_gated_channel"/>
    <property type="match status" value="1"/>
</dbReference>
<evidence type="ECO:0000256" key="4">
    <source>
        <dbReference type="ARBA" id="ARBA00022452"/>
    </source>
</evidence>
<comment type="subcellular location">
    <subcellularLocation>
        <location evidence="1 14">Cell outer membrane</location>
        <topology evidence="1 14">Multi-pass membrane protein</topology>
    </subcellularLocation>
</comment>
<proteinExistence type="inferred from homology"/>
<evidence type="ECO:0000256" key="13">
    <source>
        <dbReference type="ARBA" id="ARBA00023237"/>
    </source>
</evidence>